<proteinExistence type="predicted"/>
<organism evidence="3 4">
    <name type="scientific">Microvirga brassicacearum</name>
    <dbReference type="NCBI Taxonomy" id="2580413"/>
    <lineage>
        <taxon>Bacteria</taxon>
        <taxon>Pseudomonadati</taxon>
        <taxon>Pseudomonadota</taxon>
        <taxon>Alphaproteobacteria</taxon>
        <taxon>Hyphomicrobiales</taxon>
        <taxon>Methylobacteriaceae</taxon>
        <taxon>Microvirga</taxon>
    </lineage>
</organism>
<dbReference type="InterPro" id="IPR011049">
    <property type="entry name" value="Serralysin-like_metalloprot_C"/>
</dbReference>
<dbReference type="InterPro" id="IPR001343">
    <property type="entry name" value="Hemolysn_Ca-bd"/>
</dbReference>
<dbReference type="InterPro" id="IPR018511">
    <property type="entry name" value="Hemolysin-typ_Ca-bd_CS"/>
</dbReference>
<dbReference type="PANTHER" id="PTHR38340">
    <property type="entry name" value="S-LAYER PROTEIN"/>
    <property type="match status" value="1"/>
</dbReference>
<evidence type="ECO:0000256" key="2">
    <source>
        <dbReference type="ARBA" id="ARBA00022525"/>
    </source>
</evidence>
<dbReference type="OrthoDB" id="8019836at2"/>
<dbReference type="Gene3D" id="2.150.10.10">
    <property type="entry name" value="Serralysin-like metalloprotease, C-terminal"/>
    <property type="match status" value="5"/>
</dbReference>
<dbReference type="RefSeq" id="WP_150943366.1">
    <property type="nucleotide sequence ID" value="NZ_VCMV01000013.1"/>
</dbReference>
<evidence type="ECO:0000313" key="3">
    <source>
        <dbReference type="EMBL" id="KAB0267378.1"/>
    </source>
</evidence>
<dbReference type="InterPro" id="IPR050557">
    <property type="entry name" value="RTX_toxin/Mannuronan_C5-epim"/>
</dbReference>
<evidence type="ECO:0000313" key="4">
    <source>
        <dbReference type="Proteomes" id="UP000325684"/>
    </source>
</evidence>
<evidence type="ECO:0000256" key="1">
    <source>
        <dbReference type="ARBA" id="ARBA00004613"/>
    </source>
</evidence>
<protein>
    <submittedName>
        <fullName evidence="3">Calcium-binding protein</fullName>
    </submittedName>
</protein>
<sequence>MTNKIWGTEDVVKTIPNITVARPSLTTLPDGRYVVTWAEGNGNLGFQLYTSHGAKIGGSQYVTNALHANSATEIQAFGSEGNFSVTWSQESGQSPNVVKTTYTRAYNFTGEPLGDAKIVVGSTTAKHGAATSQDANGWAVAHVDGTTISLSHYTEAGVTSTVPVATGAATPGLDMAYLGQSSGLSKHVIAYTGAGGTVKYSIVTGTTVATFPASGTMIGTIADVVALKNVDGTPNGKFVIVTDDGSNAHALRAYEFDSSGAQIRTFSISTDVRPSTGDFVSVSALRDGGFAVTYTAQTVDGPSRNDAGDIYFKAYHPGDIEANVTAVRINARAGDVDGIGAQHTSSIVEMADGRSAVSWYDGTGSAGNGSNISTTIVDARTSAVTVNGTGHADEFYGSEYSGDVLNGFAGGDVLYGGLGGDSLDGGADNDTLFGEAGSDTLLGGTGNDAMYGGADNDTLNAGADDDSLYGQDGADTLNGDAGNDTLLGGAGADVLNGGGDTDLASYQDAGAGVTINLLDGTLNTGDAQGDTYLSIEGFLGSNYGDLFIGDNNANIFNGGGGSDTVSYAGHAPGVTVDLAAGTGPDGDVLQNFENVIGTDGNDTLTGNSAINVLSGGAGNDIYFVQDTGDYVAEAASGGIDTVNTSATYTLSAFVENLVGTGSGAISLTGNDLANSITGNDADNVINGGGGADIMAGGGGNDIYYVDNAGDVIVDSSGIDTVVLAASISLANFTNVENVILSSTGAFSLDGSELANTLTGNNAANVLNGFGGNDIIMGLGGNDRLNGGTGNDTIYGSTGKDTLYGGSGKDVFVFDSRSNKRTNLDKIADYVVRDDSIWLDNAAFSSKIGKGAPTAPRKLNKAFFTVGEAAKDKNDYIIYSKSKGVLYYDSDGSGGKAKVEIATMKKNLKMTAAEFFVI</sequence>
<dbReference type="Pfam" id="PF00353">
    <property type="entry name" value="HemolysinCabind"/>
    <property type="match status" value="5"/>
</dbReference>
<dbReference type="SUPFAM" id="SSF51120">
    <property type="entry name" value="beta-Roll"/>
    <property type="match status" value="4"/>
</dbReference>
<gene>
    <name evidence="3" type="ORF">FEZ63_08680</name>
</gene>
<dbReference type="PROSITE" id="PS00330">
    <property type="entry name" value="HEMOLYSIN_CALCIUM"/>
    <property type="match status" value="3"/>
</dbReference>
<keyword evidence="2" id="KW-0964">Secreted</keyword>
<dbReference type="Proteomes" id="UP000325684">
    <property type="component" value="Unassembled WGS sequence"/>
</dbReference>
<comment type="subcellular location">
    <subcellularLocation>
        <location evidence="1">Secreted</location>
    </subcellularLocation>
</comment>
<dbReference type="AlphaFoldDB" id="A0A5N3PCA5"/>
<dbReference type="PRINTS" id="PR00313">
    <property type="entry name" value="CABNDNGRPT"/>
</dbReference>
<name>A0A5N3PCA5_9HYPH</name>
<comment type="caution">
    <text evidence="3">The sequence shown here is derived from an EMBL/GenBank/DDBJ whole genome shotgun (WGS) entry which is preliminary data.</text>
</comment>
<keyword evidence="4" id="KW-1185">Reference proteome</keyword>
<dbReference type="GO" id="GO:0005576">
    <property type="term" value="C:extracellular region"/>
    <property type="evidence" value="ECO:0007669"/>
    <property type="project" value="UniProtKB-SubCell"/>
</dbReference>
<reference evidence="3 4" key="1">
    <citation type="journal article" date="2019" name="Microorganisms">
        <title>Genome Insights into the Novel Species Microvirga brassicacearum, a Rapeseed Endophyte with Biotechnological Potential.</title>
        <authorList>
            <person name="Jimenez-Gomez A."/>
            <person name="Saati-Santamaria Z."/>
            <person name="Igual J.M."/>
            <person name="Rivas R."/>
            <person name="Mateos P.F."/>
            <person name="Garcia-Fraile P."/>
        </authorList>
    </citation>
    <scope>NUCLEOTIDE SEQUENCE [LARGE SCALE GENOMIC DNA]</scope>
    <source>
        <strain evidence="3 4">CDVBN77</strain>
    </source>
</reference>
<dbReference type="PANTHER" id="PTHR38340:SF1">
    <property type="entry name" value="S-LAYER PROTEIN"/>
    <property type="match status" value="1"/>
</dbReference>
<dbReference type="GO" id="GO:0005509">
    <property type="term" value="F:calcium ion binding"/>
    <property type="evidence" value="ECO:0007669"/>
    <property type="project" value="InterPro"/>
</dbReference>
<dbReference type="EMBL" id="VCMV01000013">
    <property type="protein sequence ID" value="KAB0267378.1"/>
    <property type="molecule type" value="Genomic_DNA"/>
</dbReference>
<accession>A0A5N3PCA5</accession>